<proteinExistence type="predicted"/>
<sequence length="113" mass="12485">MASLGYCKIDDLKLSANSSNAISEISDLIGSGNMLSIVTSTIPLFQIFLSPGKGTAFEATVSIREYDWELFGNALSATGKITRSRIFNVAYSQEFYTYGKEQEFWRCVSEASK</sequence>
<protein>
    <submittedName>
        <fullName evidence="1">Uncharacterized protein</fullName>
    </submittedName>
</protein>
<organism evidence="1 2">
    <name type="scientific">Photobacterium lipolyticum</name>
    <dbReference type="NCBI Taxonomy" id="266810"/>
    <lineage>
        <taxon>Bacteria</taxon>
        <taxon>Pseudomonadati</taxon>
        <taxon>Pseudomonadota</taxon>
        <taxon>Gammaproteobacteria</taxon>
        <taxon>Vibrionales</taxon>
        <taxon>Vibrionaceae</taxon>
        <taxon>Photobacterium</taxon>
    </lineage>
</organism>
<comment type="caution">
    <text evidence="1">The sequence shown here is derived from an EMBL/GenBank/DDBJ whole genome shotgun (WGS) entry which is preliminary data.</text>
</comment>
<dbReference type="EMBL" id="PYMC01000003">
    <property type="protein sequence ID" value="PSW06162.1"/>
    <property type="molecule type" value="Genomic_DNA"/>
</dbReference>
<keyword evidence="2" id="KW-1185">Reference proteome</keyword>
<dbReference type="Proteomes" id="UP000240904">
    <property type="component" value="Unassembled WGS sequence"/>
</dbReference>
<reference evidence="1 2" key="1">
    <citation type="submission" date="2018-03" db="EMBL/GenBank/DDBJ databases">
        <title>Whole genome sequencing of Histamine producing bacteria.</title>
        <authorList>
            <person name="Butler K."/>
        </authorList>
    </citation>
    <scope>NUCLEOTIDE SEQUENCE [LARGE SCALE GENOMIC DNA]</scope>
    <source>
        <strain evidence="1 2">DSM 16190</strain>
    </source>
</reference>
<dbReference type="RefSeq" id="WP_107282542.1">
    <property type="nucleotide sequence ID" value="NZ_PYMC01000003.1"/>
</dbReference>
<gene>
    <name evidence="1" type="ORF">C9I89_06540</name>
</gene>
<name>A0A2T3N1I5_9GAMM</name>
<evidence type="ECO:0000313" key="2">
    <source>
        <dbReference type="Proteomes" id="UP000240904"/>
    </source>
</evidence>
<accession>A0A2T3N1I5</accession>
<dbReference type="OrthoDB" id="5589169at2"/>
<dbReference type="AlphaFoldDB" id="A0A2T3N1I5"/>
<evidence type="ECO:0000313" key="1">
    <source>
        <dbReference type="EMBL" id="PSW06162.1"/>
    </source>
</evidence>